<organism evidence="1 2">
    <name type="scientific">Liparis tanakae</name>
    <name type="common">Tanaka's snailfish</name>
    <dbReference type="NCBI Taxonomy" id="230148"/>
    <lineage>
        <taxon>Eukaryota</taxon>
        <taxon>Metazoa</taxon>
        <taxon>Chordata</taxon>
        <taxon>Craniata</taxon>
        <taxon>Vertebrata</taxon>
        <taxon>Euteleostomi</taxon>
        <taxon>Actinopterygii</taxon>
        <taxon>Neopterygii</taxon>
        <taxon>Teleostei</taxon>
        <taxon>Neoteleostei</taxon>
        <taxon>Acanthomorphata</taxon>
        <taxon>Eupercaria</taxon>
        <taxon>Perciformes</taxon>
        <taxon>Cottioidei</taxon>
        <taxon>Cottales</taxon>
        <taxon>Liparidae</taxon>
        <taxon>Liparis</taxon>
    </lineage>
</organism>
<protein>
    <submittedName>
        <fullName evidence="1">Uncharacterized protein</fullName>
    </submittedName>
</protein>
<dbReference type="AlphaFoldDB" id="A0A4Z2JGF6"/>
<name>A0A4Z2JGF6_9TELE</name>
<comment type="caution">
    <text evidence="1">The sequence shown here is derived from an EMBL/GenBank/DDBJ whole genome shotgun (WGS) entry which is preliminary data.</text>
</comment>
<sequence length="116" mass="13555">MRALGFLQLRPGLAEADVPSISWRRVAAGSGLLQVLFRLRIPRLQSLLHWDQELQDDQPPLTAVYTVDDVMKRRNMTLGEPVVIAHLKPFRNMYALDSKCEENNLYQRHRWRKDTD</sequence>
<dbReference type="EMBL" id="SRLO01000003">
    <property type="protein sequence ID" value="TNN89027.1"/>
    <property type="molecule type" value="Genomic_DNA"/>
</dbReference>
<reference evidence="1 2" key="1">
    <citation type="submission" date="2019-03" db="EMBL/GenBank/DDBJ databases">
        <title>First draft genome of Liparis tanakae, snailfish: a comprehensive survey of snailfish specific genes.</title>
        <authorList>
            <person name="Kim W."/>
            <person name="Song I."/>
            <person name="Jeong J.-H."/>
            <person name="Kim D."/>
            <person name="Kim S."/>
            <person name="Ryu S."/>
            <person name="Song J.Y."/>
            <person name="Lee S.K."/>
        </authorList>
    </citation>
    <scope>NUCLEOTIDE SEQUENCE [LARGE SCALE GENOMIC DNA]</scope>
    <source>
        <tissue evidence="1">Muscle</tissue>
    </source>
</reference>
<proteinExistence type="predicted"/>
<gene>
    <name evidence="1" type="ORF">EYF80_000906</name>
</gene>
<evidence type="ECO:0000313" key="2">
    <source>
        <dbReference type="Proteomes" id="UP000314294"/>
    </source>
</evidence>
<accession>A0A4Z2JGF6</accession>
<evidence type="ECO:0000313" key="1">
    <source>
        <dbReference type="EMBL" id="TNN89027.1"/>
    </source>
</evidence>
<keyword evidence="2" id="KW-1185">Reference proteome</keyword>
<dbReference type="Proteomes" id="UP000314294">
    <property type="component" value="Unassembled WGS sequence"/>
</dbReference>